<keyword evidence="2" id="KW-1185">Reference proteome</keyword>
<protein>
    <submittedName>
        <fullName evidence="1">Uncharacterized protein</fullName>
    </submittedName>
</protein>
<dbReference type="EMBL" id="JASJQH010007312">
    <property type="protein sequence ID" value="KAK9710934.1"/>
    <property type="molecule type" value="Genomic_DNA"/>
</dbReference>
<accession>A0ABR2VZG9</accession>
<evidence type="ECO:0000313" key="1">
    <source>
        <dbReference type="EMBL" id="KAK9710934.1"/>
    </source>
</evidence>
<dbReference type="Proteomes" id="UP001479436">
    <property type="component" value="Unassembled WGS sequence"/>
</dbReference>
<comment type="caution">
    <text evidence="1">The sequence shown here is derived from an EMBL/GenBank/DDBJ whole genome shotgun (WGS) entry which is preliminary data.</text>
</comment>
<name>A0ABR2VZG9_9FUNG</name>
<gene>
    <name evidence="1" type="ORF">K7432_008134</name>
</gene>
<proteinExistence type="predicted"/>
<sequence>MPMITLKGQLPVTINTKDLPTMMNEEGSPTNSKSVRFSRFEKVYFTHSSEEYDRSPVRSPPVENSERIFMFPPPTLVMNASLVK</sequence>
<evidence type="ECO:0000313" key="2">
    <source>
        <dbReference type="Proteomes" id="UP001479436"/>
    </source>
</evidence>
<organism evidence="1 2">
    <name type="scientific">Basidiobolus ranarum</name>
    <dbReference type="NCBI Taxonomy" id="34480"/>
    <lineage>
        <taxon>Eukaryota</taxon>
        <taxon>Fungi</taxon>
        <taxon>Fungi incertae sedis</taxon>
        <taxon>Zoopagomycota</taxon>
        <taxon>Entomophthoromycotina</taxon>
        <taxon>Basidiobolomycetes</taxon>
        <taxon>Basidiobolales</taxon>
        <taxon>Basidiobolaceae</taxon>
        <taxon>Basidiobolus</taxon>
    </lineage>
</organism>
<reference evidence="1 2" key="1">
    <citation type="submission" date="2023-04" db="EMBL/GenBank/DDBJ databases">
        <title>Genome of Basidiobolus ranarum AG-B5.</title>
        <authorList>
            <person name="Stajich J.E."/>
            <person name="Carter-House D."/>
            <person name="Gryganskyi A."/>
        </authorList>
    </citation>
    <scope>NUCLEOTIDE SEQUENCE [LARGE SCALE GENOMIC DNA]</scope>
    <source>
        <strain evidence="1 2">AG-B5</strain>
    </source>
</reference>